<gene>
    <name evidence="4" type="ORF">BXY75_1159</name>
</gene>
<dbReference type="PROSITE" id="PS50104">
    <property type="entry name" value="TIR"/>
    <property type="match status" value="1"/>
</dbReference>
<dbReference type="OrthoDB" id="1098242at2"/>
<dbReference type="Gene3D" id="3.40.50.10140">
    <property type="entry name" value="Toll/interleukin-1 receptor homology (TIR) domain"/>
    <property type="match status" value="1"/>
</dbReference>
<proteinExistence type="predicted"/>
<feature type="domain" description="TIR" evidence="3">
    <location>
        <begin position="2"/>
        <end position="128"/>
    </location>
</feature>
<feature type="transmembrane region" description="Helical" evidence="2">
    <location>
        <begin position="190"/>
        <end position="208"/>
    </location>
</feature>
<keyword evidence="2" id="KW-0472">Membrane</keyword>
<reference evidence="4 5" key="1">
    <citation type="submission" date="2018-10" db="EMBL/GenBank/DDBJ databases">
        <title>Genomic Encyclopedia of Archaeal and Bacterial Type Strains, Phase II (KMG-II): from individual species to whole genera.</title>
        <authorList>
            <person name="Goeker M."/>
        </authorList>
    </citation>
    <scope>NUCLEOTIDE SEQUENCE [LARGE SCALE GENOMIC DNA]</scope>
    <source>
        <strain evidence="4 5">DSM 23424</strain>
    </source>
</reference>
<dbReference type="Pfam" id="PF13676">
    <property type="entry name" value="TIR_2"/>
    <property type="match status" value="1"/>
</dbReference>
<dbReference type="Proteomes" id="UP000271339">
    <property type="component" value="Unassembled WGS sequence"/>
</dbReference>
<evidence type="ECO:0000313" key="5">
    <source>
        <dbReference type="Proteomes" id="UP000271339"/>
    </source>
</evidence>
<evidence type="ECO:0000313" key="4">
    <source>
        <dbReference type="EMBL" id="RMA64286.1"/>
    </source>
</evidence>
<evidence type="ECO:0000259" key="3">
    <source>
        <dbReference type="PROSITE" id="PS50104"/>
    </source>
</evidence>
<dbReference type="RefSeq" id="WP_121906745.1">
    <property type="nucleotide sequence ID" value="NZ_REFC01000012.1"/>
</dbReference>
<comment type="caution">
    <text evidence="4">The sequence shown here is derived from an EMBL/GenBank/DDBJ whole genome shotgun (WGS) entry which is preliminary data.</text>
</comment>
<dbReference type="GO" id="GO:0007165">
    <property type="term" value="P:signal transduction"/>
    <property type="evidence" value="ECO:0007669"/>
    <property type="project" value="InterPro"/>
</dbReference>
<keyword evidence="5" id="KW-1185">Reference proteome</keyword>
<dbReference type="SMART" id="SM00255">
    <property type="entry name" value="TIR"/>
    <property type="match status" value="1"/>
</dbReference>
<accession>A0A3L9YUF8</accession>
<dbReference type="EMBL" id="REFC01000012">
    <property type="protein sequence ID" value="RMA64286.1"/>
    <property type="molecule type" value="Genomic_DNA"/>
</dbReference>
<organism evidence="4 5">
    <name type="scientific">Ulvibacter antarcticus</name>
    <dbReference type="NCBI Taxonomy" id="442714"/>
    <lineage>
        <taxon>Bacteria</taxon>
        <taxon>Pseudomonadati</taxon>
        <taxon>Bacteroidota</taxon>
        <taxon>Flavobacteriia</taxon>
        <taxon>Flavobacteriales</taxon>
        <taxon>Flavobacteriaceae</taxon>
        <taxon>Ulvibacter</taxon>
    </lineage>
</organism>
<dbReference type="InterPro" id="IPR000157">
    <property type="entry name" value="TIR_dom"/>
</dbReference>
<keyword evidence="2" id="KW-1133">Transmembrane helix</keyword>
<name>A0A3L9YUF8_9FLAO</name>
<feature type="compositionally biased region" description="Basic and acidic residues" evidence="1">
    <location>
        <begin position="143"/>
        <end position="153"/>
    </location>
</feature>
<dbReference type="InterPro" id="IPR035897">
    <property type="entry name" value="Toll_tir_struct_dom_sf"/>
</dbReference>
<evidence type="ECO:0000256" key="2">
    <source>
        <dbReference type="SAM" id="Phobius"/>
    </source>
</evidence>
<evidence type="ECO:0000256" key="1">
    <source>
        <dbReference type="SAM" id="MobiDB-lite"/>
    </source>
</evidence>
<dbReference type="SUPFAM" id="SSF52200">
    <property type="entry name" value="Toll/Interleukin receptor TIR domain"/>
    <property type="match status" value="1"/>
</dbReference>
<protein>
    <submittedName>
        <fullName evidence="4">TIR domain-containing protein</fullName>
    </submittedName>
</protein>
<sequence>MSKPKIFVSYSRADTDYVSRLVEDLRTNGFDVWFDANIRTGNEWDNTLEAEIKKADVMVLILSATSVDSENVKDEMSYAMNLDKFVNPIKIEECDIPMRLARRQYVDFNTMGYADGLDRLIVDINYQVKGKEHSKSNPAVGEVKNDPVKKETKAPVAAPSKLASESKVSPAGTTSSSTASKTLPQKKNSLLYYIAGGIALVLVGVFVVPKLLPDNDKNAFDIAMSQDTKGAYETYLSTYAQGKFALQARDSVDSKVNKVRAAESIRLIQEEETQWVKTTQEGDKIAYEIYIRDYREGRYVNQALDSIQKLEKDAANIAKDNANWAIVKNKNNVSDYLAYYMDPNVIGLHKDDAKAKVAEIGNTGYLYYGRRNGDKASNDRMFNVICCGGSEVMDDKIPATGDILMTLESRYTYRDIKTRTKTGKLVEKGKRAFVTGVKASADNSIIVKVLY</sequence>
<dbReference type="AlphaFoldDB" id="A0A3L9YUF8"/>
<keyword evidence="2" id="KW-0812">Transmembrane</keyword>
<feature type="region of interest" description="Disordered" evidence="1">
    <location>
        <begin position="133"/>
        <end position="180"/>
    </location>
</feature>